<evidence type="ECO:0000313" key="8">
    <source>
        <dbReference type="Proteomes" id="UP001338125"/>
    </source>
</evidence>
<dbReference type="PANTHER" id="PTHR10869">
    <property type="entry name" value="PROLYL 4-HYDROXYLASE ALPHA SUBUNIT"/>
    <property type="match status" value="1"/>
</dbReference>
<feature type="domain" description="Fe2OG dioxygenase" evidence="6">
    <location>
        <begin position="178"/>
        <end position="300"/>
    </location>
</feature>
<comment type="cofactor">
    <cofactor evidence="1">
        <name>L-ascorbate</name>
        <dbReference type="ChEBI" id="CHEBI:38290"/>
    </cofactor>
</comment>
<evidence type="ECO:0000256" key="4">
    <source>
        <dbReference type="ARBA" id="ARBA00023002"/>
    </source>
</evidence>
<comment type="caution">
    <text evidence="7">The sequence shown here is derived from an EMBL/GenBank/DDBJ whole genome shotgun (WGS) entry which is preliminary data.</text>
</comment>
<name>A0ABR0SVK1_9HYPO</name>
<dbReference type="SMART" id="SM00702">
    <property type="entry name" value="P4Hc"/>
    <property type="match status" value="1"/>
</dbReference>
<keyword evidence="3" id="KW-0223">Dioxygenase</keyword>
<gene>
    <name evidence="7" type="ORF">PT974_04184</name>
</gene>
<protein>
    <submittedName>
        <fullName evidence="7">Prolyl 4-hydroxylase subunit alpha-1</fullName>
    </submittedName>
</protein>
<dbReference type="PANTHER" id="PTHR10869:SF246">
    <property type="entry name" value="TRANSMEMBRANE PROLYL 4-HYDROXYLASE"/>
    <property type="match status" value="1"/>
</dbReference>
<dbReference type="InterPro" id="IPR005123">
    <property type="entry name" value="Oxoglu/Fe-dep_dioxygenase_dom"/>
</dbReference>
<dbReference type="EMBL" id="JAVFKD010000004">
    <property type="protein sequence ID" value="KAK5995766.1"/>
    <property type="molecule type" value="Genomic_DNA"/>
</dbReference>
<evidence type="ECO:0000313" key="7">
    <source>
        <dbReference type="EMBL" id="KAK5995766.1"/>
    </source>
</evidence>
<evidence type="ECO:0000256" key="3">
    <source>
        <dbReference type="ARBA" id="ARBA00022964"/>
    </source>
</evidence>
<dbReference type="PROSITE" id="PS51471">
    <property type="entry name" value="FE2OG_OXY"/>
    <property type="match status" value="1"/>
</dbReference>
<proteinExistence type="predicted"/>
<keyword evidence="8" id="KW-1185">Reference proteome</keyword>
<keyword evidence="5" id="KW-0408">Iron</keyword>
<evidence type="ECO:0000256" key="2">
    <source>
        <dbReference type="ARBA" id="ARBA00022723"/>
    </source>
</evidence>
<sequence>MAVYHSKNPLFLVLSAILFAFLALLYALVPGTWDSYKIILDPERFSPMNQGLSLPPSQLAVPDDNKHSYDVQIFSRDPLILYIENFVTQDEIQHLLELRHQFLLAEVGQQSLISDGSDPDSCLNSEKNWFQSMIYPGNQAYVDTSKRASDTAEIDRDEVVRRIERRARRLQGWRGRGTELQPLRTQRYGVGGFYTFHYDWDSLSEHGNRVTTFMVYLVADCSGGGTNFPRLERPSDGRWCNVIECEDDEYVGVTFKPIAGAAVFWENMYPNGTLHPAVRHAALPVKSGKKIGLNIWFWDSEWRKPVETGTNGQGPL</sequence>
<dbReference type="Pfam" id="PF13640">
    <property type="entry name" value="2OG-FeII_Oxy_3"/>
    <property type="match status" value="1"/>
</dbReference>
<evidence type="ECO:0000259" key="6">
    <source>
        <dbReference type="PROSITE" id="PS51471"/>
    </source>
</evidence>
<accession>A0ABR0SVK1</accession>
<dbReference type="Proteomes" id="UP001338125">
    <property type="component" value="Unassembled WGS sequence"/>
</dbReference>
<dbReference type="InterPro" id="IPR045054">
    <property type="entry name" value="P4HA-like"/>
</dbReference>
<dbReference type="Gene3D" id="2.60.120.620">
    <property type="entry name" value="q2cbj1_9rhob like domain"/>
    <property type="match status" value="1"/>
</dbReference>
<reference evidence="7 8" key="1">
    <citation type="submission" date="2024-01" db="EMBL/GenBank/DDBJ databases">
        <title>Complete genome of Cladobotryum mycophilum ATHUM6906.</title>
        <authorList>
            <person name="Christinaki A.C."/>
            <person name="Myridakis A.I."/>
            <person name="Kouvelis V.N."/>
        </authorList>
    </citation>
    <scope>NUCLEOTIDE SEQUENCE [LARGE SCALE GENOMIC DNA]</scope>
    <source>
        <strain evidence="7 8">ATHUM6906</strain>
    </source>
</reference>
<dbReference type="InterPro" id="IPR006620">
    <property type="entry name" value="Pro_4_hyd_alph"/>
</dbReference>
<keyword evidence="4" id="KW-0560">Oxidoreductase</keyword>
<evidence type="ECO:0000256" key="1">
    <source>
        <dbReference type="ARBA" id="ARBA00001961"/>
    </source>
</evidence>
<dbReference type="InterPro" id="IPR044862">
    <property type="entry name" value="Pro_4_hyd_alph_FE2OG_OXY"/>
</dbReference>
<organism evidence="7 8">
    <name type="scientific">Cladobotryum mycophilum</name>
    <dbReference type="NCBI Taxonomy" id="491253"/>
    <lineage>
        <taxon>Eukaryota</taxon>
        <taxon>Fungi</taxon>
        <taxon>Dikarya</taxon>
        <taxon>Ascomycota</taxon>
        <taxon>Pezizomycotina</taxon>
        <taxon>Sordariomycetes</taxon>
        <taxon>Hypocreomycetidae</taxon>
        <taxon>Hypocreales</taxon>
        <taxon>Hypocreaceae</taxon>
        <taxon>Cladobotryum</taxon>
    </lineage>
</organism>
<evidence type="ECO:0000256" key="5">
    <source>
        <dbReference type="ARBA" id="ARBA00023004"/>
    </source>
</evidence>
<keyword evidence="2" id="KW-0479">Metal-binding</keyword>